<feature type="compositionally biased region" description="Low complexity" evidence="1">
    <location>
        <begin position="26"/>
        <end position="38"/>
    </location>
</feature>
<keyword evidence="3" id="KW-1185">Reference proteome</keyword>
<dbReference type="AlphaFoldDB" id="A0AAN8H9J0"/>
<evidence type="ECO:0000313" key="3">
    <source>
        <dbReference type="Proteomes" id="UP001335648"/>
    </source>
</evidence>
<organism evidence="2 3">
    <name type="scientific">Champsocephalus esox</name>
    <name type="common">pike icefish</name>
    <dbReference type="NCBI Taxonomy" id="159716"/>
    <lineage>
        <taxon>Eukaryota</taxon>
        <taxon>Metazoa</taxon>
        <taxon>Chordata</taxon>
        <taxon>Craniata</taxon>
        <taxon>Vertebrata</taxon>
        <taxon>Euteleostomi</taxon>
        <taxon>Actinopterygii</taxon>
        <taxon>Neopterygii</taxon>
        <taxon>Teleostei</taxon>
        <taxon>Neoteleostei</taxon>
        <taxon>Acanthomorphata</taxon>
        <taxon>Eupercaria</taxon>
        <taxon>Perciformes</taxon>
        <taxon>Notothenioidei</taxon>
        <taxon>Channichthyidae</taxon>
        <taxon>Champsocephalus</taxon>
    </lineage>
</organism>
<evidence type="ECO:0000313" key="2">
    <source>
        <dbReference type="EMBL" id="KAK5907774.1"/>
    </source>
</evidence>
<feature type="region of interest" description="Disordered" evidence="1">
    <location>
        <begin position="1"/>
        <end position="58"/>
    </location>
</feature>
<gene>
    <name evidence="2" type="ORF">CesoFtcFv8_005590</name>
</gene>
<sequence length="79" mass="7961">MARGPSTSHCSTESYLKSLQDAGPASRGTSGLSSSSRSPMEDAFRHRGPPLPALPLALHGDDVTPAAAPAALHGAVSPV</sequence>
<dbReference type="Proteomes" id="UP001335648">
    <property type="component" value="Unassembled WGS sequence"/>
</dbReference>
<reference evidence="2 3" key="1">
    <citation type="journal article" date="2023" name="Mol. Biol. Evol.">
        <title>Genomics of Secondarily Temperate Adaptation in the Only Non-Antarctic Icefish.</title>
        <authorList>
            <person name="Rivera-Colon A.G."/>
            <person name="Rayamajhi N."/>
            <person name="Minhas B.F."/>
            <person name="Madrigal G."/>
            <person name="Bilyk K.T."/>
            <person name="Yoon V."/>
            <person name="Hune M."/>
            <person name="Gregory S."/>
            <person name="Cheng C.H.C."/>
            <person name="Catchen J.M."/>
        </authorList>
    </citation>
    <scope>NUCLEOTIDE SEQUENCE [LARGE SCALE GENOMIC DNA]</scope>
    <source>
        <strain evidence="2">JC2023a</strain>
    </source>
</reference>
<feature type="compositionally biased region" description="Polar residues" evidence="1">
    <location>
        <begin position="1"/>
        <end position="17"/>
    </location>
</feature>
<name>A0AAN8H9J0_9TELE</name>
<protein>
    <submittedName>
        <fullName evidence="2">Uncharacterized protein</fullName>
    </submittedName>
</protein>
<accession>A0AAN8H9J0</accession>
<evidence type="ECO:0000256" key="1">
    <source>
        <dbReference type="SAM" id="MobiDB-lite"/>
    </source>
</evidence>
<comment type="caution">
    <text evidence="2">The sequence shown here is derived from an EMBL/GenBank/DDBJ whole genome shotgun (WGS) entry which is preliminary data.</text>
</comment>
<dbReference type="EMBL" id="JAULUE010002049">
    <property type="protein sequence ID" value="KAK5907774.1"/>
    <property type="molecule type" value="Genomic_DNA"/>
</dbReference>
<proteinExistence type="predicted"/>